<evidence type="ECO:0000313" key="2">
    <source>
        <dbReference type="Proteomes" id="UP001500171"/>
    </source>
</evidence>
<dbReference type="EMBL" id="BAABHY010000001">
    <property type="protein sequence ID" value="GAA5109030.1"/>
    <property type="molecule type" value="Genomic_DNA"/>
</dbReference>
<dbReference type="Proteomes" id="UP001500171">
    <property type="component" value="Unassembled WGS sequence"/>
</dbReference>
<evidence type="ECO:0000313" key="1">
    <source>
        <dbReference type="EMBL" id="GAA5109030.1"/>
    </source>
</evidence>
<comment type="caution">
    <text evidence="1">The sequence shown here is derived from an EMBL/GenBank/DDBJ whole genome shotgun (WGS) entry which is preliminary data.</text>
</comment>
<reference evidence="2" key="1">
    <citation type="journal article" date="2019" name="Int. J. Syst. Evol. Microbiol.">
        <title>The Global Catalogue of Microorganisms (GCM) 10K type strain sequencing project: providing services to taxonomists for standard genome sequencing and annotation.</title>
        <authorList>
            <consortium name="The Broad Institute Genomics Platform"/>
            <consortium name="The Broad Institute Genome Sequencing Center for Infectious Disease"/>
            <person name="Wu L."/>
            <person name="Ma J."/>
        </authorList>
    </citation>
    <scope>NUCLEOTIDE SEQUENCE [LARGE SCALE GENOMIC DNA]</scope>
    <source>
        <strain evidence="2">JCM 18050</strain>
    </source>
</reference>
<dbReference type="Gene3D" id="2.60.120.370">
    <property type="entry name" value="YhcH/YjgK/YiaL"/>
    <property type="match status" value="1"/>
</dbReference>
<protein>
    <submittedName>
        <fullName evidence="1">YhcH/YjgK/YiaL family protein</fullName>
    </submittedName>
</protein>
<name>A0ABP9N4I8_9GAMM</name>
<dbReference type="PANTHER" id="PTHR34986:SF4">
    <property type="entry name" value="EVOLVED BETA-GALACTOSIDASE SUBUNIT BETA-RELATED"/>
    <property type="match status" value="1"/>
</dbReference>
<sequence>MIAGNINMLKSATLPPSLYHILSRPEMSLNHLQQLADGHYQPDGEKWFYHISHSNTSPAEERHTEFHRQFLDIQLVLQGQEIIHYSLLNVSEQSAFEKKTDLFILSHVTLTNHIYLSMGDFVTFYPGEPHQALCMVDRPDIVRKAVFKVPISLL</sequence>
<dbReference type="PANTHER" id="PTHR34986">
    <property type="entry name" value="EVOLVED BETA-GALACTOSIDASE SUBUNIT BETA"/>
    <property type="match status" value="1"/>
</dbReference>
<organism evidence="1 2">
    <name type="scientific">Orbus sasakiae</name>
    <dbReference type="NCBI Taxonomy" id="1078475"/>
    <lineage>
        <taxon>Bacteria</taxon>
        <taxon>Pseudomonadati</taxon>
        <taxon>Pseudomonadota</taxon>
        <taxon>Gammaproteobacteria</taxon>
        <taxon>Orbales</taxon>
        <taxon>Orbaceae</taxon>
        <taxon>Orbus</taxon>
    </lineage>
</organism>
<dbReference type="InterPro" id="IPR004375">
    <property type="entry name" value="NanQ/TabA/YiaL"/>
</dbReference>
<dbReference type="RefSeq" id="WP_345489844.1">
    <property type="nucleotide sequence ID" value="NZ_BAABHY010000001.1"/>
</dbReference>
<dbReference type="NCBIfam" id="TIGR00022">
    <property type="entry name" value="YhcH/YjgK/YiaL family protein"/>
    <property type="match status" value="1"/>
</dbReference>
<proteinExistence type="predicted"/>
<accession>A0ABP9N4I8</accession>
<gene>
    <name evidence="1" type="ORF">GCM10023211_11920</name>
</gene>
<dbReference type="InterPro" id="IPR037012">
    <property type="entry name" value="NanQ/TabA/YiaL_sf"/>
</dbReference>
<dbReference type="SUPFAM" id="SSF51197">
    <property type="entry name" value="Clavaminate synthase-like"/>
    <property type="match status" value="1"/>
</dbReference>
<dbReference type="Pfam" id="PF04074">
    <property type="entry name" value="DUF386"/>
    <property type="match status" value="1"/>
</dbReference>
<keyword evidence="2" id="KW-1185">Reference proteome</keyword>